<comment type="caution">
    <text evidence="2">The sequence shown here is derived from an EMBL/GenBank/DDBJ whole genome shotgun (WGS) entry which is preliminary data.</text>
</comment>
<sequence>MQAAAEMLDQRLSERTGAPETQNIRGKWENIKKRFRALSLQLQPTCTQFASMHRAEVRDSRPLASG</sequence>
<evidence type="ECO:0000313" key="3">
    <source>
        <dbReference type="Proteomes" id="UP001244207"/>
    </source>
</evidence>
<feature type="region of interest" description="Disordered" evidence="1">
    <location>
        <begin position="1"/>
        <end position="23"/>
    </location>
</feature>
<reference evidence="2" key="1">
    <citation type="submission" date="2021-12" db="EMBL/GenBank/DDBJ databases">
        <title>Comparative genomics, transcriptomics and evolutionary studies reveal genomic signatures of adaptation to plant cell wall in hemibiotrophic fungi.</title>
        <authorList>
            <consortium name="DOE Joint Genome Institute"/>
            <person name="Baroncelli R."/>
            <person name="Diaz J.F."/>
            <person name="Benocci T."/>
            <person name="Peng M."/>
            <person name="Battaglia E."/>
            <person name="Haridas S."/>
            <person name="Andreopoulos W."/>
            <person name="Labutti K."/>
            <person name="Pangilinan J."/>
            <person name="Floch G.L."/>
            <person name="Makela M.R."/>
            <person name="Henrissat B."/>
            <person name="Grigoriev I.V."/>
            <person name="Crouch J.A."/>
            <person name="De Vries R.P."/>
            <person name="Sukno S.A."/>
            <person name="Thon M.R."/>
        </authorList>
    </citation>
    <scope>NUCLEOTIDE SEQUENCE</scope>
    <source>
        <strain evidence="2">CBS 112980</strain>
    </source>
</reference>
<gene>
    <name evidence="2" type="ORF">BDZ83DRAFT_601033</name>
</gene>
<evidence type="ECO:0000256" key="1">
    <source>
        <dbReference type="SAM" id="MobiDB-lite"/>
    </source>
</evidence>
<dbReference type="EMBL" id="JAHMHS010000005">
    <property type="protein sequence ID" value="KAK1730893.1"/>
    <property type="molecule type" value="Genomic_DNA"/>
</dbReference>
<dbReference type="Proteomes" id="UP001244207">
    <property type="component" value="Unassembled WGS sequence"/>
</dbReference>
<dbReference type="RefSeq" id="XP_060370948.1">
    <property type="nucleotide sequence ID" value="XM_060507072.1"/>
</dbReference>
<keyword evidence="3" id="KW-1185">Reference proteome</keyword>
<organism evidence="2 3">
    <name type="scientific">Glomerella acutata</name>
    <name type="common">Colletotrichum acutatum</name>
    <dbReference type="NCBI Taxonomy" id="27357"/>
    <lineage>
        <taxon>Eukaryota</taxon>
        <taxon>Fungi</taxon>
        <taxon>Dikarya</taxon>
        <taxon>Ascomycota</taxon>
        <taxon>Pezizomycotina</taxon>
        <taxon>Sordariomycetes</taxon>
        <taxon>Hypocreomycetidae</taxon>
        <taxon>Glomerellales</taxon>
        <taxon>Glomerellaceae</taxon>
        <taxon>Colletotrichum</taxon>
        <taxon>Colletotrichum acutatum species complex</taxon>
    </lineage>
</organism>
<name>A0AAD8XP69_GLOAC</name>
<protein>
    <submittedName>
        <fullName evidence="2">Uncharacterized protein</fullName>
    </submittedName>
</protein>
<evidence type="ECO:0000313" key="2">
    <source>
        <dbReference type="EMBL" id="KAK1730893.1"/>
    </source>
</evidence>
<proteinExistence type="predicted"/>
<accession>A0AAD8XP69</accession>
<dbReference type="AlphaFoldDB" id="A0AAD8XP69"/>
<dbReference type="GeneID" id="85390971"/>